<accession>A0A8C7XG01</accession>
<feature type="region of interest" description="Disordered" evidence="8">
    <location>
        <begin position="1"/>
        <end position="20"/>
    </location>
</feature>
<reference evidence="10" key="1">
    <citation type="submission" date="2025-08" db="UniProtKB">
        <authorList>
            <consortium name="Ensembl"/>
        </authorList>
    </citation>
    <scope>IDENTIFICATION</scope>
</reference>
<reference evidence="10" key="2">
    <citation type="submission" date="2025-09" db="UniProtKB">
        <authorList>
            <consortium name="Ensembl"/>
        </authorList>
    </citation>
    <scope>IDENTIFICATION</scope>
</reference>
<comment type="function">
    <text evidence="1">Crystallins are the dominant structural components of the vertebrate eye lens.</text>
</comment>
<dbReference type="AlphaFoldDB" id="A0A8C7XG01"/>
<keyword evidence="5" id="KW-0677">Repeat</keyword>
<comment type="subunit">
    <text evidence="6">Homo/heterodimer, or complexes of higher-order. The structure of beta-crystallin oligomers seems to be stabilized through interactions between the N-terminal arms.</text>
</comment>
<evidence type="ECO:0000256" key="3">
    <source>
        <dbReference type="ARBA" id="ARBA00019518"/>
    </source>
</evidence>
<dbReference type="InterPro" id="IPR011024">
    <property type="entry name" value="G_crystallin-like"/>
</dbReference>
<evidence type="ECO:0000256" key="2">
    <source>
        <dbReference type="ARBA" id="ARBA00009646"/>
    </source>
</evidence>
<dbReference type="InterPro" id="IPR001064">
    <property type="entry name" value="Beta/gamma_crystallin"/>
</dbReference>
<comment type="similarity">
    <text evidence="2">Belongs to the beta/gamma-crystallin family.</text>
</comment>
<keyword evidence="4" id="KW-0273">Eye lens protein</keyword>
<keyword evidence="11" id="KW-1185">Reference proteome</keyword>
<dbReference type="GeneTree" id="ENSGT00940000158425"/>
<evidence type="ECO:0000259" key="9">
    <source>
        <dbReference type="PROSITE" id="PS50915"/>
    </source>
</evidence>
<evidence type="ECO:0000313" key="11">
    <source>
        <dbReference type="Proteomes" id="UP000694383"/>
    </source>
</evidence>
<evidence type="ECO:0000256" key="1">
    <source>
        <dbReference type="ARBA" id="ARBA00003689"/>
    </source>
</evidence>
<dbReference type="Gene3D" id="2.60.20.10">
    <property type="entry name" value="Crystallins"/>
    <property type="match status" value="2"/>
</dbReference>
<dbReference type="Proteomes" id="UP000694383">
    <property type="component" value="Unplaced"/>
</dbReference>
<evidence type="ECO:0000256" key="4">
    <source>
        <dbReference type="ARBA" id="ARBA00022613"/>
    </source>
</evidence>
<sequence>MTEQKRISDQLPAEKGQGGAGATYKVPELNDDLCFMLGFFVANVPVRLNRQNRTWDTSSNCLLALVLQLAAFEFENFRGKKVELSGDCKNVLEKTQRVGSVIVESGPWVAFELPGFAGDKFLLEKGEYPRWSTWTSCQSSYTLGSFRPLKVDGADHKLQLFENTGFEGRKMEIVDDDVPSLWAYGFQNRVASAKAISGTWVGYTYPGYRGHQYVFEHGDFKHWNDWGASEPQIQSVRRVRDMQWLGVLQFPFMNMTFPPKSNQFC</sequence>
<feature type="domain" description="Beta/gamma crystallin 'Greek key'" evidence="9">
    <location>
        <begin position="106"/>
        <end position="150"/>
    </location>
</feature>
<evidence type="ECO:0000256" key="8">
    <source>
        <dbReference type="SAM" id="MobiDB-lite"/>
    </source>
</evidence>
<name>A0A8C7XG01_9TELE</name>
<proteinExistence type="inferred from homology"/>
<dbReference type="PRINTS" id="PR01367">
    <property type="entry name" value="BGCRYSTALLIN"/>
</dbReference>
<dbReference type="SMART" id="SM00247">
    <property type="entry name" value="XTALbg"/>
    <property type="match status" value="2"/>
</dbReference>
<dbReference type="GO" id="GO:0002088">
    <property type="term" value="P:lens development in camera-type eye"/>
    <property type="evidence" value="ECO:0007669"/>
    <property type="project" value="TreeGrafter"/>
</dbReference>
<dbReference type="GO" id="GO:0007601">
    <property type="term" value="P:visual perception"/>
    <property type="evidence" value="ECO:0007669"/>
    <property type="project" value="TreeGrafter"/>
</dbReference>
<dbReference type="PANTHER" id="PTHR11818:SF13">
    <property type="entry name" value="BETA-CRYSTALLIN B3"/>
    <property type="match status" value="1"/>
</dbReference>
<dbReference type="Pfam" id="PF00030">
    <property type="entry name" value="Crystall"/>
    <property type="match status" value="2"/>
</dbReference>
<dbReference type="Ensembl" id="ENSOSIT00000013465.1">
    <property type="protein sequence ID" value="ENSOSIP00000012713.1"/>
    <property type="gene ID" value="ENSOSIG00000007294.1"/>
</dbReference>
<dbReference type="PROSITE" id="PS50915">
    <property type="entry name" value="CRYSTALLIN_BETA_GAMMA"/>
    <property type="match status" value="2"/>
</dbReference>
<dbReference type="InterPro" id="IPR050252">
    <property type="entry name" value="Beta/Gamma-Crystallin"/>
</dbReference>
<dbReference type="GO" id="GO:0005212">
    <property type="term" value="F:structural constituent of eye lens"/>
    <property type="evidence" value="ECO:0007669"/>
    <property type="project" value="UniProtKB-KW"/>
</dbReference>
<dbReference type="SUPFAM" id="SSF49695">
    <property type="entry name" value="gamma-Crystallin-like"/>
    <property type="match status" value="1"/>
</dbReference>
<protein>
    <recommendedName>
        <fullName evidence="3">Beta-crystallin B3</fullName>
    </recommendedName>
    <alternativeName>
        <fullName evidence="7">Beta-B3 crystallin</fullName>
    </alternativeName>
</protein>
<feature type="domain" description="Beta/gamma crystallin 'Greek key'" evidence="9">
    <location>
        <begin position="198"/>
        <end position="240"/>
    </location>
</feature>
<evidence type="ECO:0000313" key="10">
    <source>
        <dbReference type="Ensembl" id="ENSOSIP00000012713.1"/>
    </source>
</evidence>
<evidence type="ECO:0000256" key="7">
    <source>
        <dbReference type="ARBA" id="ARBA00032629"/>
    </source>
</evidence>
<dbReference type="FunFam" id="2.60.20.10:FF:000005">
    <property type="entry name" value="Crystallin, beta B1"/>
    <property type="match status" value="1"/>
</dbReference>
<evidence type="ECO:0000256" key="5">
    <source>
        <dbReference type="ARBA" id="ARBA00022737"/>
    </source>
</evidence>
<organism evidence="10 11">
    <name type="scientific">Oryzias sinensis</name>
    <name type="common">Chinese medaka</name>
    <dbReference type="NCBI Taxonomy" id="183150"/>
    <lineage>
        <taxon>Eukaryota</taxon>
        <taxon>Metazoa</taxon>
        <taxon>Chordata</taxon>
        <taxon>Craniata</taxon>
        <taxon>Vertebrata</taxon>
        <taxon>Euteleostomi</taxon>
        <taxon>Actinopterygii</taxon>
        <taxon>Neopterygii</taxon>
        <taxon>Teleostei</taxon>
        <taxon>Neoteleostei</taxon>
        <taxon>Acanthomorphata</taxon>
        <taxon>Ovalentaria</taxon>
        <taxon>Atherinomorphae</taxon>
        <taxon>Beloniformes</taxon>
        <taxon>Adrianichthyidae</taxon>
        <taxon>Oryziinae</taxon>
        <taxon>Oryzias</taxon>
    </lineage>
</organism>
<dbReference type="PANTHER" id="PTHR11818">
    <property type="entry name" value="BETA/GAMMA CRYSTALLIN"/>
    <property type="match status" value="1"/>
</dbReference>
<evidence type="ECO:0000256" key="6">
    <source>
        <dbReference type="ARBA" id="ARBA00025922"/>
    </source>
</evidence>